<dbReference type="KEGG" id="sta:STHERM_c14780"/>
<dbReference type="PANTHER" id="PTHR36454:SF1">
    <property type="entry name" value="DUF1015 DOMAIN-CONTAINING PROTEIN"/>
    <property type="match status" value="1"/>
</dbReference>
<gene>
    <name evidence="1" type="ordered locus">STHERM_c14780</name>
</gene>
<dbReference type="InterPro" id="IPR008323">
    <property type="entry name" value="UCP033563"/>
</dbReference>
<reference evidence="1 2" key="2">
    <citation type="journal article" date="2010" name="J. Bacteriol.">
        <title>Genome sequence of the polysaccharide-degrading, thermophilic anaerobe Spirochaeta thermophila DSM 6192.</title>
        <authorList>
            <person name="Angelov A."/>
            <person name="Liebl S."/>
            <person name="Ballschmiter M."/>
            <person name="Bomeke M."/>
            <person name="Lehmann R."/>
            <person name="Liesegang H."/>
            <person name="Daniel R."/>
            <person name="Liebl W."/>
        </authorList>
    </citation>
    <scope>NUCLEOTIDE SEQUENCE [LARGE SCALE GENOMIC DNA]</scope>
    <source>
        <strain evidence="2">ATCC 49972 / DSM 6192 / RI 19.B1</strain>
    </source>
</reference>
<name>E0RTP3_WINT6</name>
<evidence type="ECO:0008006" key="3">
    <source>
        <dbReference type="Google" id="ProtNLM"/>
    </source>
</evidence>
<dbReference type="Pfam" id="PF06245">
    <property type="entry name" value="DUF1015"/>
    <property type="match status" value="1"/>
</dbReference>
<reference key="1">
    <citation type="submission" date="2009-08" db="EMBL/GenBank/DDBJ databases">
        <title>The genome sequence of Spirochaeta thermophila DSM6192.</title>
        <authorList>
            <person name="Angelov A."/>
            <person name="Mientus M."/>
            <person name="Wittenberg S."/>
            <person name="Lehmann R."/>
            <person name="Liesegang H."/>
            <person name="Daniel R."/>
            <person name="Liebl W."/>
        </authorList>
    </citation>
    <scope>NUCLEOTIDE SEQUENCE</scope>
    <source>
        <strain>DSM 6192</strain>
    </source>
</reference>
<dbReference type="eggNOG" id="COG4198">
    <property type="taxonomic scope" value="Bacteria"/>
</dbReference>
<evidence type="ECO:0000313" key="2">
    <source>
        <dbReference type="Proteomes" id="UP000001296"/>
    </source>
</evidence>
<sequence>MFNINLLDTLAILLYHPRVRVKDISLSINFFVEHRHAHLVIPERDHYCMRMSKSTSPDALPRLPLLPTTILLPREDIDLHRWAVIACDQFTSQPEYWREVERIVGEAPSTLHLILPEVHLDEPDLEARIARIHHTMRTYLDSRLLRPLPPGAVLTRRTTPYGRTRTGLLLSVDLEAYSYQDPASASIIPTEATVPERIPPRLRIRRGAPLELPHTLLLVDDRRAPLIAPLTPRRTLYHTPLMLGGGTVTGAFIPEEEILPHLERTLPLLAEQGIIAAVGDGNHSLATAKTLWEEHLRAGAPPTHPARYSLVEVVSIHDPGLAIEPIHRILFAAPLPALLDHLAPHATTHRPISPDDIPTLLHTHPSSAVLFDGTRAHHLLLPTPTLPVETLQPLLDTFLEGHPGVHIDYTHGLTHTMDLAPQGTAILLPPIPRETIFEALSRRTVLPRKSFSLGEPEEKRYYLEARCIL</sequence>
<dbReference type="Proteomes" id="UP000001296">
    <property type="component" value="Chromosome"/>
</dbReference>
<dbReference type="EMBL" id="CP001698">
    <property type="protein sequence ID" value="ADN02418.1"/>
    <property type="molecule type" value="Genomic_DNA"/>
</dbReference>
<accession>E0RTP3</accession>
<organism evidence="1 2">
    <name type="scientific">Winmispira thermophila (strain ATCC 49972 / DSM 6192 / RI 19.B1)</name>
    <name type="common">Spirochaeta thermophila</name>
    <dbReference type="NCBI Taxonomy" id="665571"/>
    <lineage>
        <taxon>Bacteria</taxon>
        <taxon>Pseudomonadati</taxon>
        <taxon>Spirochaetota</taxon>
        <taxon>Spirochaetia</taxon>
        <taxon>Winmispirales</taxon>
        <taxon>Winmispiraceae</taxon>
        <taxon>Winmispira</taxon>
    </lineage>
</organism>
<protein>
    <recommendedName>
        <fullName evidence="3">DUF1015 domain-containing protein</fullName>
    </recommendedName>
</protein>
<dbReference type="HOGENOM" id="CLU_036573_0_0_12"/>
<evidence type="ECO:0000313" key="1">
    <source>
        <dbReference type="EMBL" id="ADN02418.1"/>
    </source>
</evidence>
<dbReference type="AlphaFoldDB" id="E0RTP3"/>
<dbReference type="PANTHER" id="PTHR36454">
    <property type="entry name" value="LMO2823 PROTEIN"/>
    <property type="match status" value="1"/>
</dbReference>
<dbReference type="PaxDb" id="665571-STHERM_c14780"/>
<proteinExistence type="predicted"/>